<feature type="domain" description="AMP-dependent synthetase/ligase" evidence="2">
    <location>
        <begin position="45"/>
        <end position="402"/>
    </location>
</feature>
<evidence type="ECO:0000256" key="1">
    <source>
        <dbReference type="SAM" id="Phobius"/>
    </source>
</evidence>
<dbReference type="AlphaFoldDB" id="D5AFR9"/>
<organism evidence="3 4">
    <name type="scientific">Streptococcus suis (strain GZ1)</name>
    <dbReference type="NCBI Taxonomy" id="423211"/>
    <lineage>
        <taxon>Bacteria</taxon>
        <taxon>Bacillati</taxon>
        <taxon>Bacillota</taxon>
        <taxon>Bacilli</taxon>
        <taxon>Lactobacillales</taxon>
        <taxon>Streptococcaceae</taxon>
        <taxon>Streptococcus</taxon>
    </lineage>
</organism>
<accession>D5AFR9</accession>
<dbReference type="Gene3D" id="3.40.50.12780">
    <property type="entry name" value="N-terminal domain of ligase-like"/>
    <property type="match status" value="1"/>
</dbReference>
<dbReference type="InterPro" id="IPR050237">
    <property type="entry name" value="ATP-dep_AMP-bd_enzyme"/>
</dbReference>
<gene>
    <name evidence="3" type="ordered locus">SSGZ1_0219</name>
</gene>
<dbReference type="KEGG" id="ssw:SSGZ1_0219"/>
<dbReference type="PANTHER" id="PTHR43767">
    <property type="entry name" value="LONG-CHAIN-FATTY-ACID--COA LIGASE"/>
    <property type="match status" value="1"/>
</dbReference>
<keyword evidence="1" id="KW-1133">Transmembrane helix</keyword>
<reference evidence="3 4" key="1">
    <citation type="journal article" date="2009" name="J. Infect. Dis.">
        <title>Clinical, experimental, and genomic differences between intermediately pathogenic, highly pathogenic, and epidemic Streptococcus suis.</title>
        <authorList>
            <person name="Ye C."/>
            <person name="Zheng H."/>
            <person name="Zhang J."/>
            <person name="Jing H."/>
            <person name="Wang L."/>
            <person name="Xiong Y."/>
            <person name="Wang W."/>
            <person name="Zhou Z."/>
            <person name="Sun Q."/>
            <person name="Luo X."/>
            <person name="Du H."/>
            <person name="Gottschalk M."/>
            <person name="Xu J."/>
        </authorList>
    </citation>
    <scope>NUCLEOTIDE SEQUENCE [LARGE SCALE GENOMIC DNA]</scope>
    <source>
        <strain evidence="3 4">GZ1</strain>
    </source>
</reference>
<dbReference type="SUPFAM" id="SSF56801">
    <property type="entry name" value="Acetyl-CoA synthetase-like"/>
    <property type="match status" value="1"/>
</dbReference>
<keyword evidence="1" id="KW-0472">Membrane</keyword>
<dbReference type="InterPro" id="IPR000873">
    <property type="entry name" value="AMP-dep_synth/lig_dom"/>
</dbReference>
<sequence>MLRYKIVKVGTRCYNNLIIVILERLDMSTISYKPLNLYRQFKTAAQEFPNVAIYFDKPYASFPELGLENTYQTVFEAIQKRAAQFAAAGIGYGDKVILYKSPAFDTYLLAVAVTALGAVPVMISYHLPSSNLDVFAERLEKSFIVYDQETEERVAGMTRTDLVTKIFLPQVLVQEAVAFEENLLPEDVIQYMTHTSGTTGVPKLICHTAQTMGWRVAWQQTIFDKMTERGLLAFHISPVHSRYNIGVSSAIGLGFPLYPLSSARKDDVERALALHRPSALETHPNNFVQWARLAKEKPEVFSSIRYYHSTFDAINIGTLRAFLEASKEQDPVFMQVYGQSECGPMILRYHRLENLGTVSGRDMGIGLEGYTEARITDAQGNPLPAGENGHIQFLSKGRAVTYYKEDARFQDNVYGAWWDSGDYGCMTPEGTLLLKDRQVDLIEHIDSNLALEDLLLDKLDFLSEVVIIRDVNGAPQPIIALAEDAEMNWEAWWAMVADLPLLKEPILMAYDDIPRTATMKVQRLKMEAEMKEKNL</sequence>
<evidence type="ECO:0000313" key="4">
    <source>
        <dbReference type="Proteomes" id="UP000002359"/>
    </source>
</evidence>
<keyword evidence="1" id="KW-0812">Transmembrane</keyword>
<dbReference type="HOGENOM" id="CLU_000022_74_1_9"/>
<dbReference type="InterPro" id="IPR020845">
    <property type="entry name" value="AMP-binding_CS"/>
</dbReference>
<dbReference type="PATRIC" id="fig|423211.3.peg.218"/>
<name>D5AFR9_STRGZ</name>
<dbReference type="Proteomes" id="UP000002359">
    <property type="component" value="Chromosome"/>
</dbReference>
<feature type="transmembrane region" description="Helical" evidence="1">
    <location>
        <begin position="107"/>
        <end position="127"/>
    </location>
</feature>
<dbReference type="PANTHER" id="PTHR43767:SF1">
    <property type="entry name" value="NONRIBOSOMAL PEPTIDE SYNTHASE PES1 (EUROFUNG)-RELATED"/>
    <property type="match status" value="1"/>
</dbReference>
<protein>
    <submittedName>
        <fullName evidence="3">AMP-dependent synthetase and ligase</fullName>
    </submittedName>
</protein>
<dbReference type="PROSITE" id="PS00455">
    <property type="entry name" value="AMP_BINDING"/>
    <property type="match status" value="1"/>
</dbReference>
<proteinExistence type="predicted"/>
<dbReference type="Pfam" id="PF00501">
    <property type="entry name" value="AMP-binding"/>
    <property type="match status" value="1"/>
</dbReference>
<evidence type="ECO:0000313" key="3">
    <source>
        <dbReference type="EMBL" id="ADE30684.1"/>
    </source>
</evidence>
<keyword evidence="3" id="KW-0436">Ligase</keyword>
<evidence type="ECO:0000259" key="2">
    <source>
        <dbReference type="Pfam" id="PF00501"/>
    </source>
</evidence>
<dbReference type="EMBL" id="CP000837">
    <property type="protein sequence ID" value="ADE30684.1"/>
    <property type="molecule type" value="Genomic_DNA"/>
</dbReference>
<dbReference type="GO" id="GO:0016874">
    <property type="term" value="F:ligase activity"/>
    <property type="evidence" value="ECO:0007669"/>
    <property type="project" value="UniProtKB-KW"/>
</dbReference>
<dbReference type="InterPro" id="IPR042099">
    <property type="entry name" value="ANL_N_sf"/>
</dbReference>